<evidence type="ECO:0000313" key="2">
    <source>
        <dbReference type="Proteomes" id="UP001055811"/>
    </source>
</evidence>
<gene>
    <name evidence="1" type="ORF">L2E82_32333</name>
</gene>
<accession>A0ACB9BG44</accession>
<dbReference type="Proteomes" id="UP001055811">
    <property type="component" value="Linkage Group LG06"/>
</dbReference>
<reference evidence="2" key="1">
    <citation type="journal article" date="2022" name="Mol. Ecol. Resour.">
        <title>The genomes of chicory, endive, great burdock and yacon provide insights into Asteraceae palaeo-polyploidization history and plant inulin production.</title>
        <authorList>
            <person name="Fan W."/>
            <person name="Wang S."/>
            <person name="Wang H."/>
            <person name="Wang A."/>
            <person name="Jiang F."/>
            <person name="Liu H."/>
            <person name="Zhao H."/>
            <person name="Xu D."/>
            <person name="Zhang Y."/>
        </authorList>
    </citation>
    <scope>NUCLEOTIDE SEQUENCE [LARGE SCALE GENOMIC DNA]</scope>
    <source>
        <strain evidence="2">cv. Punajuju</strain>
    </source>
</reference>
<protein>
    <submittedName>
        <fullName evidence="1">Uncharacterized protein</fullName>
    </submittedName>
</protein>
<dbReference type="EMBL" id="CM042014">
    <property type="protein sequence ID" value="KAI3721324.1"/>
    <property type="molecule type" value="Genomic_DNA"/>
</dbReference>
<name>A0ACB9BG44_CICIN</name>
<keyword evidence="2" id="KW-1185">Reference proteome</keyword>
<sequence>MSSKSTSSDEDNGQGNDEQFIGNLMQCTLAYFENQAGSSNVPRRRRGANLRREREDGHDRLINDYFVDDAVYASKFRRRFRMEKQLFLRIVGDLEARFSYFQQRWDVRGVKGFTPIQKCTAAIRQLATGLGADSWDEYLRMSERTARDALYKISKAIIKVYGPRYLRKPTTNDIHQLYTIHQGRHGLPGMIGSIDCMHWAWSMCPNAWRGQFMRGDHKEPTIILEAVASTDLWFWHAFFGVAGSNNDINVLDQSPVFNDIFQGISHDVPFVVNDVTYKRGYYLTDGIYPEYSVFVKSWSHPNDEKRLRFKAVQEGARKDIERAFGVLKKRFNIIYNPARTWDDRKIKSLMYACIILHNMILEYEGKAICRFDENEVLPHHEPLGFDTAQYRANRAEVRSRELHNNLRADLSEHVHQNAVKAIEIEEDEELFLTSDEEAEEYMDDDDEDEDDEDDNDSYGSED</sequence>
<proteinExistence type="predicted"/>
<reference evidence="1 2" key="2">
    <citation type="journal article" date="2022" name="Mol. Ecol. Resour.">
        <title>The genomes of chicory, endive, great burdock and yacon provide insights into Asteraceae paleo-polyploidization history and plant inulin production.</title>
        <authorList>
            <person name="Fan W."/>
            <person name="Wang S."/>
            <person name="Wang H."/>
            <person name="Wang A."/>
            <person name="Jiang F."/>
            <person name="Liu H."/>
            <person name="Zhao H."/>
            <person name="Xu D."/>
            <person name="Zhang Y."/>
        </authorList>
    </citation>
    <scope>NUCLEOTIDE SEQUENCE [LARGE SCALE GENOMIC DNA]</scope>
    <source>
        <strain evidence="2">cv. Punajuju</strain>
        <tissue evidence="1">Leaves</tissue>
    </source>
</reference>
<comment type="caution">
    <text evidence="1">The sequence shown here is derived from an EMBL/GenBank/DDBJ whole genome shotgun (WGS) entry which is preliminary data.</text>
</comment>
<evidence type="ECO:0000313" key="1">
    <source>
        <dbReference type="EMBL" id="KAI3721324.1"/>
    </source>
</evidence>
<organism evidence="1 2">
    <name type="scientific">Cichorium intybus</name>
    <name type="common">Chicory</name>
    <dbReference type="NCBI Taxonomy" id="13427"/>
    <lineage>
        <taxon>Eukaryota</taxon>
        <taxon>Viridiplantae</taxon>
        <taxon>Streptophyta</taxon>
        <taxon>Embryophyta</taxon>
        <taxon>Tracheophyta</taxon>
        <taxon>Spermatophyta</taxon>
        <taxon>Magnoliopsida</taxon>
        <taxon>eudicotyledons</taxon>
        <taxon>Gunneridae</taxon>
        <taxon>Pentapetalae</taxon>
        <taxon>asterids</taxon>
        <taxon>campanulids</taxon>
        <taxon>Asterales</taxon>
        <taxon>Asteraceae</taxon>
        <taxon>Cichorioideae</taxon>
        <taxon>Cichorieae</taxon>
        <taxon>Cichoriinae</taxon>
        <taxon>Cichorium</taxon>
    </lineage>
</organism>